<dbReference type="Pfam" id="PF06028">
    <property type="entry name" value="DUF915"/>
    <property type="match status" value="1"/>
</dbReference>
<dbReference type="Gene3D" id="3.40.50.1820">
    <property type="entry name" value="alpha/beta hydrolase"/>
    <property type="match status" value="1"/>
</dbReference>
<feature type="chain" id="PRO_5009178136" description="Alpha/beta hydrolase" evidence="1">
    <location>
        <begin position="28"/>
        <end position="291"/>
    </location>
</feature>
<gene>
    <name evidence="2" type="ORF">BCR23_02765</name>
</gene>
<dbReference type="PROSITE" id="PS51257">
    <property type="entry name" value="PROKAR_LIPOPROTEIN"/>
    <property type="match status" value="1"/>
</dbReference>
<dbReference type="AlphaFoldDB" id="A0A1E5H4N0"/>
<proteinExistence type="predicted"/>
<evidence type="ECO:0000313" key="2">
    <source>
        <dbReference type="EMBL" id="OEG19630.1"/>
    </source>
</evidence>
<comment type="caution">
    <text evidence="2">The sequence shown here is derived from an EMBL/GenBank/DDBJ whole genome shotgun (WGS) entry which is preliminary data.</text>
</comment>
<keyword evidence="3" id="KW-1185">Reference proteome</keyword>
<keyword evidence="1" id="KW-0732">Signal</keyword>
<dbReference type="Proteomes" id="UP000094764">
    <property type="component" value="Unassembled WGS sequence"/>
</dbReference>
<protein>
    <recommendedName>
        <fullName evidence="4">Alpha/beta hydrolase</fullName>
    </recommendedName>
</protein>
<name>A0A1E5H4N0_9ENTE</name>
<accession>A0A1E5H4N0</accession>
<evidence type="ECO:0008006" key="4">
    <source>
        <dbReference type="Google" id="ProtNLM"/>
    </source>
</evidence>
<dbReference type="RefSeq" id="WP_069633966.1">
    <property type="nucleotide sequence ID" value="NZ_JXKZ01000003.1"/>
</dbReference>
<organism evidence="2 3">
    <name type="scientific">Enterococcus quebecensis</name>
    <dbReference type="NCBI Taxonomy" id="903983"/>
    <lineage>
        <taxon>Bacteria</taxon>
        <taxon>Bacillati</taxon>
        <taxon>Bacillota</taxon>
        <taxon>Bacilli</taxon>
        <taxon>Lactobacillales</taxon>
        <taxon>Enterococcaceae</taxon>
        <taxon>Enterococcus</taxon>
    </lineage>
</organism>
<dbReference type="STRING" id="903983.BCR23_02765"/>
<dbReference type="InterPro" id="IPR029058">
    <property type="entry name" value="AB_hydrolase_fold"/>
</dbReference>
<evidence type="ECO:0000256" key="1">
    <source>
        <dbReference type="SAM" id="SignalP"/>
    </source>
</evidence>
<evidence type="ECO:0000313" key="3">
    <source>
        <dbReference type="Proteomes" id="UP000094764"/>
    </source>
</evidence>
<feature type="signal peptide" evidence="1">
    <location>
        <begin position="1"/>
        <end position="27"/>
    </location>
</feature>
<reference evidence="3" key="1">
    <citation type="submission" date="2016-09" db="EMBL/GenBank/DDBJ databases">
        <authorList>
            <person name="Gulvik C.A."/>
        </authorList>
    </citation>
    <scope>NUCLEOTIDE SEQUENCE [LARGE SCALE GENOMIC DNA]</scope>
    <source>
        <strain evidence="3">LMG 26306</strain>
    </source>
</reference>
<dbReference type="InterPro" id="IPR010315">
    <property type="entry name" value="DUF915_hydro-like"/>
</dbReference>
<dbReference type="OrthoDB" id="503948at2"/>
<dbReference type="SUPFAM" id="SSF53474">
    <property type="entry name" value="alpha/beta-Hydrolases"/>
    <property type="match status" value="1"/>
</dbReference>
<dbReference type="EMBL" id="MIKB01000001">
    <property type="protein sequence ID" value="OEG19630.1"/>
    <property type="molecule type" value="Genomic_DNA"/>
</dbReference>
<sequence>MKKMKWYLLIVTSIVFFLVGCSGKNTAENKQASKTSSSSEAVQKSAIPTLFIHGYSGGNNSFGRMIKRMEGDGLTKKELVLTVSAEGEVEAKGKLTGKENNPSIQVLFKDNKSNEWNQAEWIKNCLLYIRDTYGIKEVNLVGHSMGGASSLRYLTTFGEDQSLPKINRFVGIASPFNNFVELSNGETIDGVIDNGPAVQSERYADYVNGIEKVSKDMKALIIAGDVEDGSLSDEAVPVADALSVVSLFKTHGNEVQEKIFYGKSAQHSQLHENTEVDQLVANFLWKQIDFN</sequence>